<feature type="compositionally biased region" description="Basic and acidic residues" evidence="1">
    <location>
        <begin position="139"/>
        <end position="160"/>
    </location>
</feature>
<dbReference type="GO" id="GO:0005730">
    <property type="term" value="C:nucleolus"/>
    <property type="evidence" value="ECO:0007669"/>
    <property type="project" value="TreeGrafter"/>
</dbReference>
<feature type="compositionally biased region" description="Acidic residues" evidence="1">
    <location>
        <begin position="111"/>
        <end position="121"/>
    </location>
</feature>
<dbReference type="GO" id="GO:0003676">
    <property type="term" value="F:nucleic acid binding"/>
    <property type="evidence" value="ECO:0007669"/>
    <property type="project" value="InterPro"/>
</dbReference>
<dbReference type="Proteomes" id="UP000039865">
    <property type="component" value="Unassembled WGS sequence"/>
</dbReference>
<accession>A0A078AI79</accession>
<evidence type="ECO:0000313" key="3">
    <source>
        <dbReference type="EMBL" id="CDW81217.1"/>
    </source>
</evidence>
<feature type="region of interest" description="Disordered" evidence="1">
    <location>
        <begin position="91"/>
        <end position="190"/>
    </location>
</feature>
<evidence type="ECO:0000256" key="1">
    <source>
        <dbReference type="SAM" id="MobiDB-lite"/>
    </source>
</evidence>
<proteinExistence type="predicted"/>
<dbReference type="InterPro" id="IPR000467">
    <property type="entry name" value="G_patch_dom"/>
</dbReference>
<dbReference type="InterPro" id="IPR050656">
    <property type="entry name" value="PINX1"/>
</dbReference>
<dbReference type="PROSITE" id="PS50174">
    <property type="entry name" value="G_PATCH"/>
    <property type="match status" value="1"/>
</dbReference>
<dbReference type="SMART" id="SM00443">
    <property type="entry name" value="G_patch"/>
    <property type="match status" value="1"/>
</dbReference>
<feature type="domain" description="G-patch" evidence="2">
    <location>
        <begin position="21"/>
        <end position="67"/>
    </location>
</feature>
<evidence type="ECO:0000259" key="2">
    <source>
        <dbReference type="PROSITE" id="PS50174"/>
    </source>
</evidence>
<dbReference type="InParanoid" id="A0A078AI79"/>
<sequence length="190" mass="21582">MSRKYFDKLMTGSGVTGRQVKSKLGENIMKMMGWDHGKGLGKHEKGETEVIQIKRREEGMGLGVENTSPAVTFRWSDQFWVDVYNKAATSFQNVKQSKEKKKSSKKRDESSDSDSSSDGEFDGNIVIQKSKKSLSSKIIKKESKQNAKDKVADKKADKKQKDKKKDKKDKKKSVTPLRRSRRNSTVSDKK</sequence>
<gene>
    <name evidence="3" type="primary">Contig2880.g3089</name>
    <name evidence="3" type="ORF">STYLEM_10229</name>
</gene>
<evidence type="ECO:0000313" key="4">
    <source>
        <dbReference type="Proteomes" id="UP000039865"/>
    </source>
</evidence>
<feature type="compositionally biased region" description="Basic residues" evidence="1">
    <location>
        <begin position="161"/>
        <end position="182"/>
    </location>
</feature>
<name>A0A078AI79_STYLE</name>
<dbReference type="PANTHER" id="PTHR23149">
    <property type="entry name" value="G PATCH DOMAIN CONTAINING PROTEIN"/>
    <property type="match status" value="1"/>
</dbReference>
<keyword evidence="4" id="KW-1185">Reference proteome</keyword>
<dbReference type="PANTHER" id="PTHR23149:SF9">
    <property type="entry name" value="G PATCH DOMAIN-CONTAINING PROTEIN 4"/>
    <property type="match status" value="1"/>
</dbReference>
<dbReference type="Pfam" id="PF01585">
    <property type="entry name" value="G-patch"/>
    <property type="match status" value="1"/>
</dbReference>
<organism evidence="3 4">
    <name type="scientific">Stylonychia lemnae</name>
    <name type="common">Ciliate</name>
    <dbReference type="NCBI Taxonomy" id="5949"/>
    <lineage>
        <taxon>Eukaryota</taxon>
        <taxon>Sar</taxon>
        <taxon>Alveolata</taxon>
        <taxon>Ciliophora</taxon>
        <taxon>Intramacronucleata</taxon>
        <taxon>Spirotrichea</taxon>
        <taxon>Stichotrichia</taxon>
        <taxon>Sporadotrichida</taxon>
        <taxon>Oxytrichidae</taxon>
        <taxon>Stylonychinae</taxon>
        <taxon>Stylonychia</taxon>
    </lineage>
</organism>
<dbReference type="OrthoDB" id="291080at2759"/>
<dbReference type="AlphaFoldDB" id="A0A078AI79"/>
<dbReference type="OMA" id="NGMWWEN"/>
<reference evidence="3 4" key="1">
    <citation type="submission" date="2014-06" db="EMBL/GenBank/DDBJ databases">
        <authorList>
            <person name="Swart Estienne"/>
        </authorList>
    </citation>
    <scope>NUCLEOTIDE SEQUENCE [LARGE SCALE GENOMIC DNA]</scope>
    <source>
        <strain evidence="3 4">130c</strain>
    </source>
</reference>
<protein>
    <submittedName>
        <fullName evidence="3">G patch domain containing</fullName>
    </submittedName>
</protein>
<dbReference type="EMBL" id="CCKQ01009710">
    <property type="protein sequence ID" value="CDW81217.1"/>
    <property type="molecule type" value="Genomic_DNA"/>
</dbReference>